<evidence type="ECO:0000313" key="1">
    <source>
        <dbReference type="EMBL" id="CAL1286844.1"/>
    </source>
</evidence>
<accession>A0AAV2AU64</accession>
<gene>
    <name evidence="1" type="ORF">LARSCL_LOCUS14475</name>
</gene>
<comment type="caution">
    <text evidence="1">The sequence shown here is derived from an EMBL/GenBank/DDBJ whole genome shotgun (WGS) entry which is preliminary data.</text>
</comment>
<sequence length="82" mass="9133">MDRNCRCDKSRNALLIDARNSPPSNALARLPPQNDARNMKETMWVGIASCNLDSRKTVASRMESTKSEAKYVTSSIVRVPHA</sequence>
<evidence type="ECO:0000313" key="2">
    <source>
        <dbReference type="Proteomes" id="UP001497382"/>
    </source>
</evidence>
<organism evidence="1 2">
    <name type="scientific">Larinioides sclopetarius</name>
    <dbReference type="NCBI Taxonomy" id="280406"/>
    <lineage>
        <taxon>Eukaryota</taxon>
        <taxon>Metazoa</taxon>
        <taxon>Ecdysozoa</taxon>
        <taxon>Arthropoda</taxon>
        <taxon>Chelicerata</taxon>
        <taxon>Arachnida</taxon>
        <taxon>Araneae</taxon>
        <taxon>Araneomorphae</taxon>
        <taxon>Entelegynae</taxon>
        <taxon>Araneoidea</taxon>
        <taxon>Araneidae</taxon>
        <taxon>Larinioides</taxon>
    </lineage>
</organism>
<name>A0AAV2AU64_9ARAC</name>
<protein>
    <submittedName>
        <fullName evidence="1">Uncharacterized protein</fullName>
    </submittedName>
</protein>
<dbReference type="EMBL" id="CAXIEN010000209">
    <property type="protein sequence ID" value="CAL1286844.1"/>
    <property type="molecule type" value="Genomic_DNA"/>
</dbReference>
<dbReference type="AlphaFoldDB" id="A0AAV2AU64"/>
<proteinExistence type="predicted"/>
<dbReference type="Proteomes" id="UP001497382">
    <property type="component" value="Unassembled WGS sequence"/>
</dbReference>
<reference evidence="1 2" key="1">
    <citation type="submission" date="2024-04" db="EMBL/GenBank/DDBJ databases">
        <authorList>
            <person name="Rising A."/>
            <person name="Reimegard J."/>
            <person name="Sonavane S."/>
            <person name="Akerstrom W."/>
            <person name="Nylinder S."/>
            <person name="Hedman E."/>
            <person name="Kallberg Y."/>
        </authorList>
    </citation>
    <scope>NUCLEOTIDE SEQUENCE [LARGE SCALE GENOMIC DNA]</scope>
</reference>
<keyword evidence="2" id="KW-1185">Reference proteome</keyword>